<proteinExistence type="inferred from homology"/>
<comment type="caution">
    <text evidence="12">The sequence shown here is derived from an EMBL/GenBank/DDBJ whole genome shotgun (WGS) entry which is preliminary data.</text>
</comment>
<dbReference type="Pfam" id="PF00056">
    <property type="entry name" value="Ldh_1_N"/>
    <property type="match status" value="1"/>
</dbReference>
<dbReference type="FunFam" id="3.40.50.720:FF:000018">
    <property type="entry name" value="Malate dehydrogenase"/>
    <property type="match status" value="1"/>
</dbReference>
<keyword evidence="13" id="KW-1185">Reference proteome</keyword>
<dbReference type="GO" id="GO:0006089">
    <property type="term" value="P:lactate metabolic process"/>
    <property type="evidence" value="ECO:0007669"/>
    <property type="project" value="TreeGrafter"/>
</dbReference>
<dbReference type="AlphaFoldDB" id="A0A9D4ZE62"/>
<keyword evidence="5 8" id="KW-0520">NAD</keyword>
<dbReference type="PANTHER" id="PTHR43128:SF16">
    <property type="entry name" value="L-LACTATE DEHYDROGENASE"/>
    <property type="match status" value="1"/>
</dbReference>
<dbReference type="Gene3D" id="3.90.110.10">
    <property type="entry name" value="Lactate dehydrogenase/glycoside hydrolase, family 4, C-terminal"/>
    <property type="match status" value="1"/>
</dbReference>
<dbReference type="InterPro" id="IPR001557">
    <property type="entry name" value="L-lactate/malate_DH"/>
</dbReference>
<dbReference type="InterPro" id="IPR036291">
    <property type="entry name" value="NAD(P)-bd_dom_sf"/>
</dbReference>
<dbReference type="InterPro" id="IPR022383">
    <property type="entry name" value="Lactate/malate_DH_C"/>
</dbReference>
<dbReference type="EMBL" id="JABFUD020000014">
    <property type="protein sequence ID" value="KAI5070105.1"/>
    <property type="molecule type" value="Genomic_DNA"/>
</dbReference>
<evidence type="ECO:0000256" key="7">
    <source>
        <dbReference type="PIRSR" id="PIRSR000102-1"/>
    </source>
</evidence>
<feature type="active site" description="Proton acceptor" evidence="7">
    <location>
        <position position="248"/>
    </location>
</feature>
<dbReference type="EC" id="1.1.1.27" evidence="3 9"/>
<feature type="binding site" evidence="8">
    <location>
        <begin position="82"/>
        <end position="87"/>
    </location>
    <ligand>
        <name>NAD(+)</name>
        <dbReference type="ChEBI" id="CHEBI:57540"/>
    </ligand>
</feature>
<dbReference type="HAMAP" id="MF_00488">
    <property type="entry name" value="Lactate_dehydrog"/>
    <property type="match status" value="1"/>
</dbReference>
<dbReference type="OrthoDB" id="5405561at2759"/>
<dbReference type="SUPFAM" id="SSF51735">
    <property type="entry name" value="NAD(P)-binding Rossmann-fold domains"/>
    <property type="match status" value="1"/>
</dbReference>
<dbReference type="PANTHER" id="PTHR43128">
    <property type="entry name" value="L-2-HYDROXYCARBOXYLATE DEHYDROGENASE (NAD(P)(+))"/>
    <property type="match status" value="1"/>
</dbReference>
<evidence type="ECO:0000313" key="13">
    <source>
        <dbReference type="Proteomes" id="UP000886520"/>
    </source>
</evidence>
<dbReference type="NCBIfam" id="TIGR01771">
    <property type="entry name" value="L-LDH-NAD"/>
    <property type="match status" value="1"/>
</dbReference>
<feature type="domain" description="Lactate/malate dehydrogenase C-terminal" evidence="11">
    <location>
        <begin position="218"/>
        <end position="384"/>
    </location>
</feature>
<dbReference type="PIRSF" id="PIRSF000102">
    <property type="entry name" value="Lac_mal_DH"/>
    <property type="match status" value="1"/>
</dbReference>
<evidence type="ECO:0000256" key="4">
    <source>
        <dbReference type="ARBA" id="ARBA00023002"/>
    </source>
</evidence>
<dbReference type="InterPro" id="IPR001236">
    <property type="entry name" value="Lactate/malate_DH_N"/>
</dbReference>
<gene>
    <name evidence="12" type="ORF">GOP47_0014448</name>
</gene>
<dbReference type="GO" id="GO:0004459">
    <property type="term" value="F:L-lactate dehydrogenase (NAD+) activity"/>
    <property type="evidence" value="ECO:0007669"/>
    <property type="project" value="UniProtKB-EC"/>
</dbReference>
<dbReference type="PRINTS" id="PR00086">
    <property type="entry name" value="LLDHDRGNASE"/>
</dbReference>
<evidence type="ECO:0000259" key="10">
    <source>
        <dbReference type="Pfam" id="PF00056"/>
    </source>
</evidence>
<dbReference type="Proteomes" id="UP000886520">
    <property type="component" value="Chromosome 14"/>
</dbReference>
<evidence type="ECO:0000256" key="5">
    <source>
        <dbReference type="ARBA" id="ARBA00023027"/>
    </source>
</evidence>
<evidence type="ECO:0000256" key="1">
    <source>
        <dbReference type="ARBA" id="ARBA00004843"/>
    </source>
</evidence>
<name>A0A9D4ZE62_ADICA</name>
<reference evidence="12" key="1">
    <citation type="submission" date="2021-01" db="EMBL/GenBank/DDBJ databases">
        <title>Adiantum capillus-veneris genome.</title>
        <authorList>
            <person name="Fang Y."/>
            <person name="Liao Q."/>
        </authorList>
    </citation>
    <scope>NUCLEOTIDE SEQUENCE</scope>
    <source>
        <strain evidence="12">H3</strain>
        <tissue evidence="12">Leaf</tissue>
    </source>
</reference>
<evidence type="ECO:0000256" key="8">
    <source>
        <dbReference type="PIRSR" id="PIRSR000102-3"/>
    </source>
</evidence>
<evidence type="ECO:0000259" key="11">
    <source>
        <dbReference type="Pfam" id="PF02866"/>
    </source>
</evidence>
<dbReference type="InterPro" id="IPR018177">
    <property type="entry name" value="L-lactate_DH_AS"/>
</dbReference>
<evidence type="ECO:0000256" key="2">
    <source>
        <dbReference type="ARBA" id="ARBA00006054"/>
    </source>
</evidence>
<sequence length="387" mass="42729">MHTASRHVRSGPFRFLYILQPQSPLWTTRFLFLRRLGTPVSGLLLQCSMLQECAPTSIFSPIPGSDIAQHTPKYSAKMTVVGVGNVGMACAQTMLSENLLNELALVDVQEDKLRGEMLDLQHSAAFLPRIKIVADTDYRITSDSDICIITAGARQQEGESRLDLLDRNIGLFRKIIPELVRHSPNTILLIVANPVDILAYASWQLSGLPPNRVIGTGTNLDSSRLRFLIADKFDVSAQNVHGFIAGEHGDTSVLLWSILTVANVPVLNLCDKNGDKYNKETLAEFHKGVVNSAYEVIKLKGYTSWAIGYSVASLVKSLLRDQRSVHPVSVLANAFYGIDQKVYLSLPSKLGRAGVLGIANLPITDDEREELQHSAKTIWDTLEKLKI</sequence>
<comment type="pathway">
    <text evidence="1 9">Fermentation; pyruvate fermentation to lactate; (S)-lactate from pyruvate: step 1/1.</text>
</comment>
<keyword evidence="4 9" id="KW-0560">Oxidoreductase</keyword>
<dbReference type="PROSITE" id="PS00064">
    <property type="entry name" value="L_LDH"/>
    <property type="match status" value="1"/>
</dbReference>
<comment type="similarity">
    <text evidence="2">Belongs to the LDH/MDH superfamily. LDH family.</text>
</comment>
<dbReference type="Pfam" id="PF02866">
    <property type="entry name" value="Ldh_1_C"/>
    <property type="match status" value="1"/>
</dbReference>
<feature type="binding site" evidence="8">
    <location>
        <position position="168"/>
    </location>
    <ligand>
        <name>NAD(+)</name>
        <dbReference type="ChEBI" id="CHEBI:57540"/>
    </ligand>
</feature>
<comment type="catalytic activity">
    <reaction evidence="6 9">
        <text>(S)-lactate + NAD(+) = pyruvate + NADH + H(+)</text>
        <dbReference type="Rhea" id="RHEA:23444"/>
        <dbReference type="ChEBI" id="CHEBI:15361"/>
        <dbReference type="ChEBI" id="CHEBI:15378"/>
        <dbReference type="ChEBI" id="CHEBI:16651"/>
        <dbReference type="ChEBI" id="CHEBI:57540"/>
        <dbReference type="ChEBI" id="CHEBI:57945"/>
        <dbReference type="EC" id="1.1.1.27"/>
    </reaction>
</comment>
<dbReference type="InterPro" id="IPR011304">
    <property type="entry name" value="L-lactate_DH"/>
</dbReference>
<dbReference type="CDD" id="cd05293">
    <property type="entry name" value="LDH_1"/>
    <property type="match status" value="1"/>
</dbReference>
<protein>
    <recommendedName>
        <fullName evidence="3 9">L-lactate dehydrogenase</fullName>
        <ecNumber evidence="3 9">1.1.1.27</ecNumber>
    </recommendedName>
</protein>
<feature type="binding site" evidence="8">
    <location>
        <begin position="191"/>
        <end position="193"/>
    </location>
    <ligand>
        <name>NAD(+)</name>
        <dbReference type="ChEBI" id="CHEBI:57540"/>
    </ligand>
</feature>
<dbReference type="GO" id="GO:0005737">
    <property type="term" value="C:cytoplasm"/>
    <property type="evidence" value="ECO:0007669"/>
    <property type="project" value="InterPro"/>
</dbReference>
<evidence type="ECO:0000313" key="12">
    <source>
        <dbReference type="EMBL" id="KAI5070105.1"/>
    </source>
</evidence>
<evidence type="ECO:0000256" key="6">
    <source>
        <dbReference type="ARBA" id="ARBA00049258"/>
    </source>
</evidence>
<organism evidence="12 13">
    <name type="scientific">Adiantum capillus-veneris</name>
    <name type="common">Maidenhair fern</name>
    <dbReference type="NCBI Taxonomy" id="13818"/>
    <lineage>
        <taxon>Eukaryota</taxon>
        <taxon>Viridiplantae</taxon>
        <taxon>Streptophyta</taxon>
        <taxon>Embryophyta</taxon>
        <taxon>Tracheophyta</taxon>
        <taxon>Polypodiopsida</taxon>
        <taxon>Polypodiidae</taxon>
        <taxon>Polypodiales</taxon>
        <taxon>Pteridineae</taxon>
        <taxon>Pteridaceae</taxon>
        <taxon>Vittarioideae</taxon>
        <taxon>Adiantum</taxon>
    </lineage>
</organism>
<accession>A0A9D4ZE62</accession>
<dbReference type="InterPro" id="IPR015955">
    <property type="entry name" value="Lactate_DH/Glyco_Ohase_4_C"/>
</dbReference>
<feature type="domain" description="Lactate/malate dehydrogenase N-terminal" evidence="10">
    <location>
        <begin position="77"/>
        <end position="215"/>
    </location>
</feature>
<evidence type="ECO:0000256" key="9">
    <source>
        <dbReference type="RuleBase" id="RU000496"/>
    </source>
</evidence>
<feature type="binding site" evidence="8">
    <location>
        <position position="107"/>
    </location>
    <ligand>
        <name>NAD(+)</name>
        <dbReference type="ChEBI" id="CHEBI:57540"/>
    </ligand>
</feature>
<dbReference type="SUPFAM" id="SSF56327">
    <property type="entry name" value="LDH C-terminal domain-like"/>
    <property type="match status" value="1"/>
</dbReference>
<evidence type="ECO:0000256" key="3">
    <source>
        <dbReference type="ARBA" id="ARBA00012967"/>
    </source>
</evidence>
<dbReference type="Gene3D" id="3.40.50.720">
    <property type="entry name" value="NAD(P)-binding Rossmann-like Domain"/>
    <property type="match status" value="1"/>
</dbReference>